<dbReference type="AlphaFoldDB" id="A0A7Z0EQQ2"/>
<evidence type="ECO:0000256" key="2">
    <source>
        <dbReference type="SAM" id="MobiDB-lite"/>
    </source>
</evidence>
<dbReference type="PANTHER" id="PTHR48101:SF4">
    <property type="entry name" value="METHYLMALONYL-COA MUTASE, MITOCHONDRIAL"/>
    <property type="match status" value="1"/>
</dbReference>
<evidence type="ECO:0000259" key="3">
    <source>
        <dbReference type="Pfam" id="PF01642"/>
    </source>
</evidence>
<dbReference type="PANTHER" id="PTHR48101">
    <property type="entry name" value="METHYLMALONYL-COA MUTASE, MITOCHONDRIAL-RELATED"/>
    <property type="match status" value="1"/>
</dbReference>
<comment type="subunit">
    <text evidence="1">Heterodimer of an alpha and a beta chain.</text>
</comment>
<evidence type="ECO:0000313" key="4">
    <source>
        <dbReference type="EMBL" id="NYJ35668.1"/>
    </source>
</evidence>
<protein>
    <submittedName>
        <fullName evidence="4">Methylmalonyl-CoA mutase</fullName>
        <ecNumber evidence="4">5.4.99.2</ecNumber>
    </submittedName>
</protein>
<dbReference type="RefSeq" id="WP_179824970.1">
    <property type="nucleotide sequence ID" value="NZ_JACCFS010000001.1"/>
</dbReference>
<dbReference type="SUPFAM" id="SSF51703">
    <property type="entry name" value="Cobalamin (vitamin B12)-dependent enzymes"/>
    <property type="match status" value="1"/>
</dbReference>
<reference evidence="4 5" key="1">
    <citation type="submission" date="2020-07" db="EMBL/GenBank/DDBJ databases">
        <title>Sequencing the genomes of 1000 actinobacteria strains.</title>
        <authorList>
            <person name="Klenk H.-P."/>
        </authorList>
    </citation>
    <scope>NUCLEOTIDE SEQUENCE [LARGE SCALE GENOMIC DNA]</scope>
    <source>
        <strain evidence="4 5">DSM 44442</strain>
    </source>
</reference>
<accession>A0A7Z0EQQ2</accession>
<keyword evidence="5" id="KW-1185">Reference proteome</keyword>
<proteinExistence type="predicted"/>
<dbReference type="Pfam" id="PF01642">
    <property type="entry name" value="MM_CoA_mutase"/>
    <property type="match status" value="1"/>
</dbReference>
<feature type="domain" description="Methylmalonyl-CoA mutase alpha/beta chain catalytic" evidence="3">
    <location>
        <begin position="59"/>
        <end position="475"/>
    </location>
</feature>
<name>A0A7Z0EQQ2_9ACTN</name>
<dbReference type="InterPro" id="IPR016176">
    <property type="entry name" value="Cbl-dep_enz_cat"/>
</dbReference>
<dbReference type="CDD" id="cd03677">
    <property type="entry name" value="MM_CoA_mutase_beta"/>
    <property type="match status" value="1"/>
</dbReference>
<dbReference type="GO" id="GO:0031419">
    <property type="term" value="F:cobalamin binding"/>
    <property type="evidence" value="ECO:0007669"/>
    <property type="project" value="UniProtKB-KW"/>
</dbReference>
<organism evidence="4 5">
    <name type="scientific">Nocardiopsis aegyptia</name>
    <dbReference type="NCBI Taxonomy" id="220378"/>
    <lineage>
        <taxon>Bacteria</taxon>
        <taxon>Bacillati</taxon>
        <taxon>Actinomycetota</taxon>
        <taxon>Actinomycetes</taxon>
        <taxon>Streptosporangiales</taxon>
        <taxon>Nocardiopsidaceae</taxon>
        <taxon>Nocardiopsis</taxon>
    </lineage>
</organism>
<dbReference type="Proteomes" id="UP000572051">
    <property type="component" value="Unassembled WGS sequence"/>
</dbReference>
<dbReference type="EC" id="5.4.99.2" evidence="4"/>
<dbReference type="Gene3D" id="3.40.50.280">
    <property type="entry name" value="Cobalamin-binding domain"/>
    <property type="match status" value="1"/>
</dbReference>
<feature type="region of interest" description="Disordered" evidence="2">
    <location>
        <begin position="643"/>
        <end position="681"/>
    </location>
</feature>
<dbReference type="InterPro" id="IPR006099">
    <property type="entry name" value="MeMalonylCoA_mutase_a/b_cat"/>
</dbReference>
<gene>
    <name evidence="4" type="ORF">HNR10_003549</name>
</gene>
<dbReference type="EMBL" id="JACCFS010000001">
    <property type="protein sequence ID" value="NYJ35668.1"/>
    <property type="molecule type" value="Genomic_DNA"/>
</dbReference>
<keyword evidence="4" id="KW-0413">Isomerase</keyword>
<evidence type="ECO:0000256" key="1">
    <source>
        <dbReference type="ARBA" id="ARBA00011870"/>
    </source>
</evidence>
<comment type="caution">
    <text evidence="4">The sequence shown here is derived from an EMBL/GenBank/DDBJ whole genome shotgun (WGS) entry which is preliminary data.</text>
</comment>
<evidence type="ECO:0000313" key="5">
    <source>
        <dbReference type="Proteomes" id="UP000572051"/>
    </source>
</evidence>
<sequence>MDVSESGAGGAAAGPNWAGGFPEASYEQWRGLVAGVLRKSGVAEERLTDAPEAVLATPTYDGFDIAPLYTADPPGADPGLPGQAPFVRGYRPGGHARDGWDIRARHTDADPATLRRRLHDDLMNGVSSLWIAVGATPEAPARPAGAAVRGLPASALGEALTDVHLDLAPVVLDAGPDYAEAARALLTAHADAGVPDGRIISHLGVDPLTTAARAGARPGVADAVRFAAEHAADRPGLGLVVADGTLVHDAGGSEAQEIGFAVAAGTAYLRALHEAGLDLADAARRIEFRLAANADQFSVIAKLRAVRGMWNQVLATCGVAAEHRTMRLHAATSTAMMTRRDAHVNMLRTTVACFAAGVAGADSVTVAPFDSAVGLPDDFARRIARNTQSLLVEESHLAQVIDPAGGSFYVESLTGDLYRAGWSFFQEVEGAGGAADAIGSGLLAERVDAVWERRRRDLAHRRAPLTGVSEFPHLDEIPLVRPADPAHRPSAGFPVRHYAQDFEELRDRADAQAGDTGHRPTAFLATLGPVAAHTARASFAANLLAAGGIAVHEPGPLEEAGAVAEAFAASGSRIAVICSSDTVYADRAEAVARALKGAGARRVLLAGAPRDAYREAGVDAFAHRGCDAVALLTDLADVMLTDPAHPSPTTARGGRSTGGGLPPSTDASGADSSGLVERASS</sequence>
<dbReference type="GO" id="GO:0004494">
    <property type="term" value="F:methylmalonyl-CoA mutase activity"/>
    <property type="evidence" value="ECO:0007669"/>
    <property type="project" value="UniProtKB-EC"/>
</dbReference>
<dbReference type="Gene3D" id="3.20.20.240">
    <property type="entry name" value="Methylmalonyl-CoA mutase"/>
    <property type="match status" value="1"/>
</dbReference>